<comment type="caution">
    <text evidence="5">The sequence shown here is derived from an EMBL/GenBank/DDBJ whole genome shotgun (WGS) entry which is preliminary data.</text>
</comment>
<evidence type="ECO:0000313" key="3">
    <source>
        <dbReference type="EMBL" id="KAG2998512.1"/>
    </source>
</evidence>
<dbReference type="AlphaFoldDB" id="A0A329T580"/>
<evidence type="ECO:0000313" key="2">
    <source>
        <dbReference type="EMBL" id="KAG2907049.1"/>
    </source>
</evidence>
<feature type="region of interest" description="Disordered" evidence="1">
    <location>
        <begin position="1"/>
        <end position="37"/>
    </location>
</feature>
<dbReference type="VEuPathDB" id="FungiDB:PC110_g754"/>
<dbReference type="EMBL" id="MJFZ01000008">
    <property type="protein sequence ID" value="RAW43092.1"/>
    <property type="molecule type" value="Genomic_DNA"/>
</dbReference>
<dbReference type="Proteomes" id="UP000736787">
    <property type="component" value="Unassembled WGS sequence"/>
</dbReference>
<evidence type="ECO:0000256" key="1">
    <source>
        <dbReference type="SAM" id="MobiDB-lite"/>
    </source>
</evidence>
<reference evidence="5 6" key="1">
    <citation type="submission" date="2018-01" db="EMBL/GenBank/DDBJ databases">
        <title>Draft genome of the strawberry crown rot pathogen Phytophthora cactorum.</title>
        <authorList>
            <person name="Armitage A.D."/>
            <person name="Lysoe E."/>
            <person name="Nellist C.F."/>
            <person name="Harrison R.J."/>
            <person name="Brurberg M.B."/>
        </authorList>
    </citation>
    <scope>NUCLEOTIDE SEQUENCE [LARGE SCALE GENOMIC DNA]</scope>
    <source>
        <strain evidence="5 6">10300</strain>
    </source>
</reference>
<sequence>MEEDPSKVSLPPTPKSLERTPPTKHRADRGTFGAAEA</sequence>
<accession>A0A329T580</accession>
<evidence type="ECO:0000313" key="5">
    <source>
        <dbReference type="EMBL" id="RAW43092.1"/>
    </source>
</evidence>
<gene>
    <name evidence="5" type="ORF">PC110_g754</name>
    <name evidence="2" type="ORF">PC117_g20320</name>
    <name evidence="3" type="ORF">PC118_g1241</name>
    <name evidence="4" type="ORF">PC129_g673</name>
</gene>
<dbReference type="EMBL" id="RCML01000015">
    <property type="protein sequence ID" value="KAG2998512.1"/>
    <property type="molecule type" value="Genomic_DNA"/>
</dbReference>
<dbReference type="EMBL" id="RCMK01000937">
    <property type="protein sequence ID" value="KAG2907049.1"/>
    <property type="molecule type" value="Genomic_DNA"/>
</dbReference>
<dbReference type="Proteomes" id="UP000697107">
    <property type="component" value="Unassembled WGS sequence"/>
</dbReference>
<dbReference type="Proteomes" id="UP000251314">
    <property type="component" value="Unassembled WGS sequence"/>
</dbReference>
<keyword evidence="6" id="KW-1185">Reference proteome</keyword>
<dbReference type="EMBL" id="RCMV01000009">
    <property type="protein sequence ID" value="KAG3228815.1"/>
    <property type="molecule type" value="Genomic_DNA"/>
</dbReference>
<name>A0A329T580_9STRA</name>
<dbReference type="Proteomes" id="UP000760860">
    <property type="component" value="Unassembled WGS sequence"/>
</dbReference>
<proteinExistence type="predicted"/>
<organism evidence="5 6">
    <name type="scientific">Phytophthora cactorum</name>
    <dbReference type="NCBI Taxonomy" id="29920"/>
    <lineage>
        <taxon>Eukaryota</taxon>
        <taxon>Sar</taxon>
        <taxon>Stramenopiles</taxon>
        <taxon>Oomycota</taxon>
        <taxon>Peronosporomycetes</taxon>
        <taxon>Peronosporales</taxon>
        <taxon>Peronosporaceae</taxon>
        <taxon>Phytophthora</taxon>
    </lineage>
</organism>
<evidence type="ECO:0000313" key="6">
    <source>
        <dbReference type="Proteomes" id="UP000251314"/>
    </source>
</evidence>
<protein>
    <submittedName>
        <fullName evidence="5">Uncharacterized protein</fullName>
    </submittedName>
</protein>
<reference evidence="2" key="2">
    <citation type="submission" date="2018-10" db="EMBL/GenBank/DDBJ databases">
        <title>Effector identification in a new, highly contiguous assembly of the strawberry crown rot pathogen Phytophthora cactorum.</title>
        <authorList>
            <person name="Armitage A.D."/>
            <person name="Nellist C.F."/>
            <person name="Bates H."/>
            <person name="Vickerstaff R.J."/>
            <person name="Harrison R.J."/>
        </authorList>
    </citation>
    <scope>NUCLEOTIDE SEQUENCE</scope>
    <source>
        <strain evidence="2">4040</strain>
        <strain evidence="3">P415</strain>
        <strain evidence="4">P421</strain>
    </source>
</reference>
<evidence type="ECO:0000313" key="4">
    <source>
        <dbReference type="EMBL" id="KAG3228815.1"/>
    </source>
</evidence>